<dbReference type="GO" id="GO:0000139">
    <property type="term" value="C:Golgi membrane"/>
    <property type="evidence" value="ECO:0007669"/>
    <property type="project" value="UniProtKB-SubCell"/>
</dbReference>
<keyword evidence="7" id="KW-1133">Transmembrane helix</keyword>
<dbReference type="GO" id="GO:0006493">
    <property type="term" value="P:protein O-linked glycosylation"/>
    <property type="evidence" value="ECO:0007669"/>
    <property type="project" value="TreeGrafter"/>
</dbReference>
<dbReference type="PANTHER" id="PTHR11214:SF378">
    <property type="entry name" value="BETA-1,3-GALACTOSYLTRANSFERASE 4"/>
    <property type="match status" value="1"/>
</dbReference>
<accession>A0A3R7QUD6</accession>
<keyword evidence="4" id="KW-0808">Transferase</keyword>
<dbReference type="EMBL" id="QCYY01001347">
    <property type="protein sequence ID" value="ROT78671.1"/>
    <property type="molecule type" value="Genomic_DNA"/>
</dbReference>
<dbReference type="Proteomes" id="UP000283509">
    <property type="component" value="Unassembled WGS sequence"/>
</dbReference>
<reference evidence="12 13" key="1">
    <citation type="submission" date="2018-04" db="EMBL/GenBank/DDBJ databases">
        <authorList>
            <person name="Zhang X."/>
            <person name="Yuan J."/>
            <person name="Li F."/>
            <person name="Xiang J."/>
        </authorList>
    </citation>
    <scope>NUCLEOTIDE SEQUENCE [LARGE SCALE GENOMIC DNA]</scope>
    <source>
        <tissue evidence="12">Muscle</tissue>
    </source>
</reference>
<keyword evidence="6" id="KW-0735">Signal-anchor</keyword>
<keyword evidence="8 10" id="KW-0333">Golgi apparatus</keyword>
<evidence type="ECO:0000313" key="13">
    <source>
        <dbReference type="Proteomes" id="UP000283509"/>
    </source>
</evidence>
<evidence type="ECO:0000256" key="3">
    <source>
        <dbReference type="ARBA" id="ARBA00022676"/>
    </source>
</evidence>
<name>A0A3R7QUD6_PENVA</name>
<evidence type="ECO:0000256" key="1">
    <source>
        <dbReference type="ARBA" id="ARBA00004323"/>
    </source>
</evidence>
<organism evidence="12 13">
    <name type="scientific">Penaeus vannamei</name>
    <name type="common">Whiteleg shrimp</name>
    <name type="synonym">Litopenaeus vannamei</name>
    <dbReference type="NCBI Taxonomy" id="6689"/>
    <lineage>
        <taxon>Eukaryota</taxon>
        <taxon>Metazoa</taxon>
        <taxon>Ecdysozoa</taxon>
        <taxon>Arthropoda</taxon>
        <taxon>Crustacea</taxon>
        <taxon>Multicrustacea</taxon>
        <taxon>Malacostraca</taxon>
        <taxon>Eumalacostraca</taxon>
        <taxon>Eucarida</taxon>
        <taxon>Decapoda</taxon>
        <taxon>Dendrobranchiata</taxon>
        <taxon>Penaeoidea</taxon>
        <taxon>Penaeidae</taxon>
        <taxon>Penaeus</taxon>
    </lineage>
</organism>
<gene>
    <name evidence="12" type="ORF">C7M84_002602</name>
</gene>
<dbReference type="Pfam" id="PF01762">
    <property type="entry name" value="Galactosyl_T"/>
    <property type="match status" value="1"/>
</dbReference>
<sequence>MADTGVLVERIASQNQIPGGEETAGQGKVTEKEERNVITAPPRTKIPDKFLVDEIDFCTKQHPNLDIIAYVSSAISNVAERNATRTTWANATAQGFALKMATVFVVGRAKTEEEAKIVREESQRYHDIIQMDHEDDYRLLTYKSLASLSWVAQRCQQVPWTLHSDDDIIIDVFGWAKVLQSVDANSKDKFLCNIMTGGKVLREGRWSVDLAEYPASEYPYYCSGGMWILQTKQIPRLLEASKVEPFLWVEDAYICGILRIHAGIKQLQLNDIYKFDFNITHNVERLEEEQQQTKHGVENFILSSHVLPGDITLTGASPRPPFLKHETPRKKQQKMVLSL</sequence>
<protein>
    <recommendedName>
        <fullName evidence="10">Hexosyltransferase</fullName>
        <ecNumber evidence="10">2.4.1.-</ecNumber>
    </recommendedName>
</protein>
<evidence type="ECO:0000256" key="5">
    <source>
        <dbReference type="ARBA" id="ARBA00022692"/>
    </source>
</evidence>
<keyword evidence="3 10" id="KW-0328">Glycosyltransferase</keyword>
<evidence type="ECO:0000256" key="8">
    <source>
        <dbReference type="ARBA" id="ARBA00023034"/>
    </source>
</evidence>
<feature type="region of interest" description="Disordered" evidence="11">
    <location>
        <begin position="11"/>
        <end position="34"/>
    </location>
</feature>
<evidence type="ECO:0000256" key="9">
    <source>
        <dbReference type="ARBA" id="ARBA00023136"/>
    </source>
</evidence>
<evidence type="ECO:0000313" key="12">
    <source>
        <dbReference type="EMBL" id="ROT78671.1"/>
    </source>
</evidence>
<dbReference type="Gene3D" id="3.90.550.50">
    <property type="match status" value="1"/>
</dbReference>
<evidence type="ECO:0000256" key="2">
    <source>
        <dbReference type="ARBA" id="ARBA00008661"/>
    </source>
</evidence>
<keyword evidence="9" id="KW-0472">Membrane</keyword>
<dbReference type="EC" id="2.4.1.-" evidence="10"/>
<proteinExistence type="inferred from homology"/>
<evidence type="ECO:0000256" key="10">
    <source>
        <dbReference type="RuleBase" id="RU363063"/>
    </source>
</evidence>
<evidence type="ECO:0000256" key="7">
    <source>
        <dbReference type="ARBA" id="ARBA00022989"/>
    </source>
</evidence>
<evidence type="ECO:0000256" key="6">
    <source>
        <dbReference type="ARBA" id="ARBA00022968"/>
    </source>
</evidence>
<dbReference type="AlphaFoldDB" id="A0A3R7QUD6"/>
<dbReference type="GO" id="GO:0016758">
    <property type="term" value="F:hexosyltransferase activity"/>
    <property type="evidence" value="ECO:0007669"/>
    <property type="project" value="InterPro"/>
</dbReference>
<comment type="similarity">
    <text evidence="2 10">Belongs to the glycosyltransferase 31 family.</text>
</comment>
<keyword evidence="5" id="KW-0812">Transmembrane</keyword>
<comment type="subcellular location">
    <subcellularLocation>
        <location evidence="1 10">Golgi apparatus membrane</location>
        <topology evidence="1 10">Single-pass type II membrane protein</topology>
    </subcellularLocation>
</comment>
<dbReference type="PANTHER" id="PTHR11214">
    <property type="entry name" value="BETA-1,3-N-ACETYLGLUCOSAMINYLTRANSFERASE"/>
    <property type="match status" value="1"/>
</dbReference>
<dbReference type="STRING" id="6689.A0A3R7QUD6"/>
<dbReference type="InterPro" id="IPR002659">
    <property type="entry name" value="Glyco_trans_31"/>
</dbReference>
<comment type="caution">
    <text evidence="12">The sequence shown here is derived from an EMBL/GenBank/DDBJ whole genome shotgun (WGS) entry which is preliminary data.</text>
</comment>
<evidence type="ECO:0000256" key="11">
    <source>
        <dbReference type="SAM" id="MobiDB-lite"/>
    </source>
</evidence>
<dbReference type="OrthoDB" id="115198at2759"/>
<keyword evidence="13" id="KW-1185">Reference proteome</keyword>
<reference evidence="12 13" key="2">
    <citation type="submission" date="2019-01" db="EMBL/GenBank/DDBJ databases">
        <title>The decoding of complex shrimp genome reveals the adaptation for benthos swimmer, frequently molting mechanism and breeding impact on genome.</title>
        <authorList>
            <person name="Sun Y."/>
            <person name="Gao Y."/>
            <person name="Yu Y."/>
        </authorList>
    </citation>
    <scope>NUCLEOTIDE SEQUENCE [LARGE SCALE GENOMIC DNA]</scope>
    <source>
        <tissue evidence="12">Muscle</tissue>
    </source>
</reference>
<evidence type="ECO:0000256" key="4">
    <source>
        <dbReference type="ARBA" id="ARBA00022679"/>
    </source>
</evidence>